<keyword evidence="10" id="KW-1185">Reference proteome</keyword>
<evidence type="ECO:0000256" key="7">
    <source>
        <dbReference type="ARBA" id="ARBA00023136"/>
    </source>
</evidence>
<dbReference type="AlphaFoldDB" id="A0AAW9RZ30"/>
<comment type="subcellular location">
    <subcellularLocation>
        <location evidence="1">Cell inner membrane</location>
        <topology evidence="1">Peripheral membrane protein</topology>
    </subcellularLocation>
</comment>
<dbReference type="EMBL" id="JAZHOF010000006">
    <property type="protein sequence ID" value="MEJ8572861.1"/>
    <property type="molecule type" value="Genomic_DNA"/>
</dbReference>
<keyword evidence="3" id="KW-0813">Transport</keyword>
<dbReference type="Pfam" id="PF00005">
    <property type="entry name" value="ABC_tran"/>
    <property type="match status" value="1"/>
</dbReference>
<dbReference type="FunFam" id="3.40.50.300:FF:000016">
    <property type="entry name" value="Oligopeptide ABC transporter ATP-binding component"/>
    <property type="match status" value="1"/>
</dbReference>
<dbReference type="PROSITE" id="PS50893">
    <property type="entry name" value="ABC_TRANSPORTER_2"/>
    <property type="match status" value="1"/>
</dbReference>
<dbReference type="InterPro" id="IPR013563">
    <property type="entry name" value="Oligopep_ABC_C"/>
</dbReference>
<comment type="caution">
    <text evidence="9">The sequence shown here is derived from an EMBL/GenBank/DDBJ whole genome shotgun (WGS) entry which is preliminary data.</text>
</comment>
<sequence>MSVLLDIRDLVVEFPPAHGDGPGGAARVLHHVDLRVGRGESVGIVGESGCGKSMTALAAMGLLPVSADVAGSIVLDGAELTGLGDGAMSRIRGRRMGMVFQEPMSALNPVRTIGDQVAEGLRLHFRLPPGEALERAVALLERVGLPSNRFSPALYPHQLSGGQRQRVVIAIALACGPDLLIADEPTTALDVTIQSQILDLIAEVTAEEGMALLMISHDLGVIAETTDRMLVMYAGTVVEEGPTTEVFAHMAHPYTRGLFAAMPARGLIGGGRRLATIPGQVPDPRAPRVGCPFAPRCPRARERCRIDTPAADPFGPGHTVRCFYPGREEHAA</sequence>
<dbReference type="SMART" id="SM00382">
    <property type="entry name" value="AAA"/>
    <property type="match status" value="1"/>
</dbReference>
<keyword evidence="4" id="KW-1003">Cell membrane</keyword>
<dbReference type="PROSITE" id="PS00211">
    <property type="entry name" value="ABC_TRANSPORTER_1"/>
    <property type="match status" value="1"/>
</dbReference>
<comment type="similarity">
    <text evidence="2">Belongs to the ABC transporter superfamily.</text>
</comment>
<dbReference type="Proteomes" id="UP001378188">
    <property type="component" value="Unassembled WGS sequence"/>
</dbReference>
<evidence type="ECO:0000256" key="3">
    <source>
        <dbReference type="ARBA" id="ARBA00022448"/>
    </source>
</evidence>
<organism evidence="9 10">
    <name type="scientific">Microbaculum marinum</name>
    <dbReference type="NCBI Taxonomy" id="1764581"/>
    <lineage>
        <taxon>Bacteria</taxon>
        <taxon>Pseudomonadati</taxon>
        <taxon>Pseudomonadota</taxon>
        <taxon>Alphaproteobacteria</taxon>
        <taxon>Hyphomicrobiales</taxon>
        <taxon>Tepidamorphaceae</taxon>
        <taxon>Microbaculum</taxon>
    </lineage>
</organism>
<dbReference type="GO" id="GO:0055085">
    <property type="term" value="P:transmembrane transport"/>
    <property type="evidence" value="ECO:0007669"/>
    <property type="project" value="UniProtKB-ARBA"/>
</dbReference>
<feature type="domain" description="ABC transporter" evidence="8">
    <location>
        <begin position="5"/>
        <end position="259"/>
    </location>
</feature>
<dbReference type="InterPro" id="IPR050388">
    <property type="entry name" value="ABC_Ni/Peptide_Import"/>
</dbReference>
<dbReference type="CDD" id="cd03257">
    <property type="entry name" value="ABC_NikE_OppD_transporters"/>
    <property type="match status" value="1"/>
</dbReference>
<protein>
    <submittedName>
        <fullName evidence="9">ABC transporter ATP-binding protein</fullName>
    </submittedName>
</protein>
<dbReference type="InterPro" id="IPR003439">
    <property type="entry name" value="ABC_transporter-like_ATP-bd"/>
</dbReference>
<dbReference type="PANTHER" id="PTHR43297">
    <property type="entry name" value="OLIGOPEPTIDE TRANSPORT ATP-BINDING PROTEIN APPD"/>
    <property type="match status" value="1"/>
</dbReference>
<keyword evidence="7" id="KW-0472">Membrane</keyword>
<dbReference type="GO" id="GO:0005524">
    <property type="term" value="F:ATP binding"/>
    <property type="evidence" value="ECO:0007669"/>
    <property type="project" value="UniProtKB-KW"/>
</dbReference>
<name>A0AAW9RZ30_9HYPH</name>
<reference evidence="9 10" key="1">
    <citation type="submission" date="2024-02" db="EMBL/GenBank/DDBJ databases">
        <title>Genome analysis and characterization of Microbaculum marinisediminis sp. nov., isolated from marine sediment.</title>
        <authorList>
            <person name="Du Z.-J."/>
            <person name="Ye Y.-Q."/>
            <person name="Zhang Z.-R."/>
            <person name="Yuan S.-M."/>
            <person name="Zhang X.-Y."/>
        </authorList>
    </citation>
    <scope>NUCLEOTIDE SEQUENCE [LARGE SCALE GENOMIC DNA]</scope>
    <source>
        <strain evidence="9 10">SDUM1044001</strain>
    </source>
</reference>
<dbReference type="Gene3D" id="3.40.50.300">
    <property type="entry name" value="P-loop containing nucleotide triphosphate hydrolases"/>
    <property type="match status" value="1"/>
</dbReference>
<accession>A0AAW9RZ30</accession>
<evidence type="ECO:0000313" key="10">
    <source>
        <dbReference type="Proteomes" id="UP001378188"/>
    </source>
</evidence>
<dbReference type="SUPFAM" id="SSF52540">
    <property type="entry name" value="P-loop containing nucleoside triphosphate hydrolases"/>
    <property type="match status" value="1"/>
</dbReference>
<evidence type="ECO:0000256" key="5">
    <source>
        <dbReference type="ARBA" id="ARBA00022741"/>
    </source>
</evidence>
<dbReference type="InterPro" id="IPR017871">
    <property type="entry name" value="ABC_transporter-like_CS"/>
</dbReference>
<dbReference type="GO" id="GO:0005886">
    <property type="term" value="C:plasma membrane"/>
    <property type="evidence" value="ECO:0007669"/>
    <property type="project" value="UniProtKB-SubCell"/>
</dbReference>
<dbReference type="GO" id="GO:0015833">
    <property type="term" value="P:peptide transport"/>
    <property type="evidence" value="ECO:0007669"/>
    <property type="project" value="InterPro"/>
</dbReference>
<dbReference type="RefSeq" id="WP_340330558.1">
    <property type="nucleotide sequence ID" value="NZ_JAZHOF010000006.1"/>
</dbReference>
<evidence type="ECO:0000313" key="9">
    <source>
        <dbReference type="EMBL" id="MEJ8572861.1"/>
    </source>
</evidence>
<dbReference type="Pfam" id="PF08352">
    <property type="entry name" value="oligo_HPY"/>
    <property type="match status" value="1"/>
</dbReference>
<evidence type="ECO:0000256" key="2">
    <source>
        <dbReference type="ARBA" id="ARBA00005417"/>
    </source>
</evidence>
<keyword evidence="5" id="KW-0547">Nucleotide-binding</keyword>
<proteinExistence type="inferred from homology"/>
<dbReference type="PANTHER" id="PTHR43297:SF2">
    <property type="entry name" value="DIPEPTIDE TRANSPORT ATP-BINDING PROTEIN DPPD"/>
    <property type="match status" value="1"/>
</dbReference>
<gene>
    <name evidence="9" type="ORF">V3328_15330</name>
</gene>
<evidence type="ECO:0000256" key="6">
    <source>
        <dbReference type="ARBA" id="ARBA00022840"/>
    </source>
</evidence>
<dbReference type="InterPro" id="IPR003593">
    <property type="entry name" value="AAA+_ATPase"/>
</dbReference>
<dbReference type="InterPro" id="IPR027417">
    <property type="entry name" value="P-loop_NTPase"/>
</dbReference>
<evidence type="ECO:0000259" key="8">
    <source>
        <dbReference type="PROSITE" id="PS50893"/>
    </source>
</evidence>
<evidence type="ECO:0000256" key="1">
    <source>
        <dbReference type="ARBA" id="ARBA00004417"/>
    </source>
</evidence>
<dbReference type="GO" id="GO:0016887">
    <property type="term" value="F:ATP hydrolysis activity"/>
    <property type="evidence" value="ECO:0007669"/>
    <property type="project" value="InterPro"/>
</dbReference>
<keyword evidence="6 9" id="KW-0067">ATP-binding</keyword>
<dbReference type="NCBIfam" id="TIGR01727">
    <property type="entry name" value="oligo_HPY"/>
    <property type="match status" value="1"/>
</dbReference>
<evidence type="ECO:0000256" key="4">
    <source>
        <dbReference type="ARBA" id="ARBA00022475"/>
    </source>
</evidence>